<dbReference type="SUPFAM" id="SSF56672">
    <property type="entry name" value="DNA/RNA polymerases"/>
    <property type="match status" value="1"/>
</dbReference>
<dbReference type="Pfam" id="PF18701">
    <property type="entry name" value="DUF5641"/>
    <property type="match status" value="1"/>
</dbReference>
<dbReference type="Pfam" id="PF05380">
    <property type="entry name" value="Peptidase_A17"/>
    <property type="match status" value="1"/>
</dbReference>
<organism evidence="2 3">
    <name type="scientific">Coilia grayii</name>
    <name type="common">Gray's grenadier anchovy</name>
    <dbReference type="NCBI Taxonomy" id="363190"/>
    <lineage>
        <taxon>Eukaryota</taxon>
        <taxon>Metazoa</taxon>
        <taxon>Chordata</taxon>
        <taxon>Craniata</taxon>
        <taxon>Vertebrata</taxon>
        <taxon>Euteleostomi</taxon>
        <taxon>Actinopterygii</taxon>
        <taxon>Neopterygii</taxon>
        <taxon>Teleostei</taxon>
        <taxon>Clupei</taxon>
        <taxon>Clupeiformes</taxon>
        <taxon>Clupeoidei</taxon>
        <taxon>Engraulidae</taxon>
        <taxon>Coilinae</taxon>
        <taxon>Coilia</taxon>
    </lineage>
</organism>
<dbReference type="Gene3D" id="1.10.340.70">
    <property type="match status" value="1"/>
</dbReference>
<dbReference type="InterPro" id="IPR036397">
    <property type="entry name" value="RNaseH_sf"/>
</dbReference>
<comment type="caution">
    <text evidence="2">The sequence shown here is derived from an EMBL/GenBank/DDBJ whole genome shotgun (WGS) entry which is preliminary data.</text>
</comment>
<dbReference type="SUPFAM" id="SSF53098">
    <property type="entry name" value="Ribonuclease H-like"/>
    <property type="match status" value="1"/>
</dbReference>
<dbReference type="InterPro" id="IPR040676">
    <property type="entry name" value="DUF5641"/>
</dbReference>
<dbReference type="InterPro" id="IPR012337">
    <property type="entry name" value="RNaseH-like_sf"/>
</dbReference>
<dbReference type="InterPro" id="IPR041588">
    <property type="entry name" value="Integrase_H2C2"/>
</dbReference>
<accession>A0ABD1JH22</accession>
<feature type="domain" description="Integrase catalytic" evidence="1">
    <location>
        <begin position="656"/>
        <end position="843"/>
    </location>
</feature>
<dbReference type="Gene3D" id="3.30.420.10">
    <property type="entry name" value="Ribonuclease H-like superfamily/Ribonuclease H"/>
    <property type="match status" value="1"/>
</dbReference>
<protein>
    <recommendedName>
        <fullName evidence="1">Integrase catalytic domain-containing protein</fullName>
    </recommendedName>
</protein>
<evidence type="ECO:0000313" key="3">
    <source>
        <dbReference type="Proteomes" id="UP001591681"/>
    </source>
</evidence>
<dbReference type="PANTHER" id="PTHR47331:SF1">
    <property type="entry name" value="GAG-LIKE PROTEIN"/>
    <property type="match status" value="1"/>
</dbReference>
<evidence type="ECO:0000313" key="2">
    <source>
        <dbReference type="EMBL" id="KAL2086450.1"/>
    </source>
</evidence>
<sequence>MADIEKMYHQVKVSPQHVNFLRFLWWPDGDITQPLKEHRMIVHLFGATSSASSASYALRKTAEDNVRCFSAEATSTVQNNFYVDDLLKAVDSENHAIELCRELKSLCATRGFTLTKWISNSKAVLASIPGAERAKDVRNLDLDIEDLTIERALGVQWCVQQDTFTFHVSIKERPTSRRGILSMVCSIYDPLGFLAPITFPAKCILQELCKQNIGWDEELPEMHVRSWNQWWQDLPKVREFKVSRCFVPCNFRNIVTAQMHHFCDASDIGYGTVTYLRLTSSSNRVHVTFLMGKARVAPLKQMTTPRMELTAAVVAVRIDRMLSEEMHMKLERSVFWTDSMTVLRYIRNESRRFQTFVANRLNVIRSTSEVCQWRYIGTKLNPADCASRGLHMNAFLKKQCWISGPDFLKKPPDCWPETPTELVLSTDDLELKRVVTVNVAVKDGCDATTYLMNYFSTWTKLKRAVAWFLRLKSVLLQLAQKRQIAPKQSRHGMVTRQSKQQKTDPYVISVNDMEDAEMAIVRYCQRQGFAHEVSSLQKGMQCVSQNSPIYRLDPFIDSGTLRVGGRLRKGAMPTEQKHPAILPKDHHVSKLIVHHAHEEVGHSGRNFTLSKLRQRYWIPCANALARKVINDCTTCRKAHSNTGQQKMADLPVDRLIPDLPPFTHVGVDYFGPLEIRRGRSIVKRYGVIFTCLTSRAIHLEVAQSLDTDSCIHAFRRFIARRGQVSELRSDNGTNLVAAEKELKEALKSWNLQQIQQSLLQKGVKWTFNPPHGAHHGGIWERLIRMVKRILQTVTGQQHLDDEGLQTVMCEIEAILNSRPLTTMSDDPNDLNPLTPNHLLNLKVQPVLPPGLFTKEDSYTRRRWKQVQYIADLFWNRWTQEYLPLLQMRHKWTHVKRNFQEGDIVLVADSTAPRGSWMLARVIKALPDSQGMVRSVRLQTKTSQLERPISKICLLVEGQPT</sequence>
<dbReference type="Pfam" id="PF17921">
    <property type="entry name" value="Integrase_H2C2"/>
    <property type="match status" value="1"/>
</dbReference>
<dbReference type="InterPro" id="IPR008042">
    <property type="entry name" value="Retrotrans_Pao"/>
</dbReference>
<reference evidence="2 3" key="1">
    <citation type="submission" date="2024-09" db="EMBL/GenBank/DDBJ databases">
        <title>A chromosome-level genome assembly of Gray's grenadier anchovy, Coilia grayii.</title>
        <authorList>
            <person name="Fu Z."/>
        </authorList>
    </citation>
    <scope>NUCLEOTIDE SEQUENCE [LARGE SCALE GENOMIC DNA]</scope>
    <source>
        <strain evidence="2">G4</strain>
        <tissue evidence="2">Muscle</tissue>
    </source>
</reference>
<dbReference type="PANTHER" id="PTHR47331">
    <property type="entry name" value="PHD-TYPE DOMAIN-CONTAINING PROTEIN"/>
    <property type="match status" value="1"/>
</dbReference>
<gene>
    <name evidence="2" type="ORF">ACEWY4_017509</name>
</gene>
<keyword evidence="3" id="KW-1185">Reference proteome</keyword>
<name>A0ABD1JH22_9TELE</name>
<dbReference type="GO" id="GO:0006259">
    <property type="term" value="P:DNA metabolic process"/>
    <property type="evidence" value="ECO:0007669"/>
    <property type="project" value="UniProtKB-ARBA"/>
</dbReference>
<dbReference type="InterPro" id="IPR043502">
    <property type="entry name" value="DNA/RNA_pol_sf"/>
</dbReference>
<dbReference type="EMBL" id="JBHFQA010000015">
    <property type="protein sequence ID" value="KAL2086450.1"/>
    <property type="molecule type" value="Genomic_DNA"/>
</dbReference>
<proteinExistence type="predicted"/>
<dbReference type="InterPro" id="IPR001584">
    <property type="entry name" value="Integrase_cat-core"/>
</dbReference>
<evidence type="ECO:0000259" key="1">
    <source>
        <dbReference type="PROSITE" id="PS50994"/>
    </source>
</evidence>
<dbReference type="AlphaFoldDB" id="A0ABD1JH22"/>
<dbReference type="PROSITE" id="PS50994">
    <property type="entry name" value="INTEGRASE"/>
    <property type="match status" value="1"/>
</dbReference>
<dbReference type="Proteomes" id="UP001591681">
    <property type="component" value="Unassembled WGS sequence"/>
</dbReference>